<evidence type="ECO:0000256" key="6">
    <source>
        <dbReference type="ARBA" id="ARBA00022840"/>
    </source>
</evidence>
<dbReference type="NCBIfam" id="TIGR00681">
    <property type="entry name" value="kdpC"/>
    <property type="match status" value="1"/>
</dbReference>
<keyword evidence="4 11" id="KW-0812">Transmembrane</keyword>
<comment type="function">
    <text evidence="11">Part of the high-affinity ATP-driven potassium transport (or Kdp) system, which catalyzes the hydrolysis of ATP coupled with the electrogenic transport of potassium into the cytoplasm. This subunit acts as a catalytic chaperone that increases the ATP-binding affinity of the ATP-hydrolyzing subunit KdpB by the formation of a transient KdpB/KdpC/ATP ternary complex.</text>
</comment>
<evidence type="ECO:0000256" key="5">
    <source>
        <dbReference type="ARBA" id="ARBA00022741"/>
    </source>
</evidence>
<sequence>MKTILRPAIVLFVALTVLTGLVYPAVVTAIGQAAFPHQANGSLIERDGKTVGSEIIGQQFDAPQYFWGRLSATTPNPYNAGSSSGSNLGPTNPALADEIKGRIDALHAADPDNRSPLPVDLVTSSGSGLDPAISPAAAAYQVARVAKARGMTSAQVEALVGEATSARQFGVLGEPRVNVLKLNLALDAARG</sequence>
<evidence type="ECO:0000256" key="11">
    <source>
        <dbReference type="HAMAP-Rule" id="MF_00276"/>
    </source>
</evidence>
<evidence type="ECO:0000256" key="1">
    <source>
        <dbReference type="ARBA" id="ARBA00022448"/>
    </source>
</evidence>
<evidence type="ECO:0000256" key="8">
    <source>
        <dbReference type="ARBA" id="ARBA00022989"/>
    </source>
</evidence>
<comment type="caution">
    <text evidence="12">The sequence shown here is derived from an EMBL/GenBank/DDBJ whole genome shotgun (WGS) entry which is preliminary data.</text>
</comment>
<keyword evidence="9 11" id="KW-0406">Ion transport</keyword>
<comment type="subcellular location">
    <subcellularLocation>
        <location evidence="11">Cell membrane</location>
        <topology evidence="11">Single-pass membrane protein</topology>
    </subcellularLocation>
</comment>
<evidence type="ECO:0000256" key="9">
    <source>
        <dbReference type="ARBA" id="ARBA00023065"/>
    </source>
</evidence>
<keyword evidence="10 11" id="KW-0472">Membrane</keyword>
<keyword evidence="5 11" id="KW-0547">Nucleotide-binding</keyword>
<proteinExistence type="inferred from homology"/>
<comment type="subunit">
    <text evidence="11">The system is composed of three essential subunits: KdpA, KdpB and KdpC.</text>
</comment>
<organism evidence="12 13">
    <name type="scientific">Caballeronia jiangsuensis</name>
    <dbReference type="NCBI Taxonomy" id="1458357"/>
    <lineage>
        <taxon>Bacteria</taxon>
        <taxon>Pseudomonadati</taxon>
        <taxon>Pseudomonadota</taxon>
        <taxon>Betaproteobacteria</taxon>
        <taxon>Burkholderiales</taxon>
        <taxon>Burkholderiaceae</taxon>
        <taxon>Caballeronia</taxon>
    </lineage>
</organism>
<dbReference type="Pfam" id="PF02669">
    <property type="entry name" value="KdpC"/>
    <property type="match status" value="1"/>
</dbReference>
<dbReference type="PANTHER" id="PTHR30042">
    <property type="entry name" value="POTASSIUM-TRANSPORTING ATPASE C CHAIN"/>
    <property type="match status" value="1"/>
</dbReference>
<keyword evidence="1 11" id="KW-0813">Transport</keyword>
<dbReference type="PIRSF" id="PIRSF001296">
    <property type="entry name" value="K_ATPase_KdpC"/>
    <property type="match status" value="1"/>
</dbReference>
<evidence type="ECO:0000256" key="3">
    <source>
        <dbReference type="ARBA" id="ARBA00022538"/>
    </source>
</evidence>
<keyword evidence="3 11" id="KW-0633">Potassium transport</keyword>
<evidence type="ECO:0000256" key="10">
    <source>
        <dbReference type="ARBA" id="ARBA00023136"/>
    </source>
</evidence>
<name>A0ABW9CCT2_9BURK</name>
<keyword evidence="2 11" id="KW-1003">Cell membrane</keyword>
<evidence type="ECO:0000313" key="13">
    <source>
        <dbReference type="Proteomes" id="UP001629462"/>
    </source>
</evidence>
<dbReference type="EMBL" id="JAQQDB010000001">
    <property type="protein sequence ID" value="MFM0516124.1"/>
    <property type="molecule type" value="Genomic_DNA"/>
</dbReference>
<evidence type="ECO:0000313" key="12">
    <source>
        <dbReference type="EMBL" id="MFM0516124.1"/>
    </source>
</evidence>
<accession>A0ABW9CCT2</accession>
<dbReference type="HAMAP" id="MF_00276">
    <property type="entry name" value="KdpC"/>
    <property type="match status" value="1"/>
</dbReference>
<dbReference type="NCBIfam" id="NF001454">
    <property type="entry name" value="PRK00315.1"/>
    <property type="match status" value="1"/>
</dbReference>
<evidence type="ECO:0000256" key="7">
    <source>
        <dbReference type="ARBA" id="ARBA00022958"/>
    </source>
</evidence>
<keyword evidence="7 11" id="KW-0630">Potassium</keyword>
<keyword evidence="8 11" id="KW-1133">Transmembrane helix</keyword>
<keyword evidence="13" id="KW-1185">Reference proteome</keyword>
<dbReference type="PANTHER" id="PTHR30042:SF2">
    <property type="entry name" value="POTASSIUM-TRANSPORTING ATPASE KDPC SUBUNIT"/>
    <property type="match status" value="1"/>
</dbReference>
<dbReference type="RefSeq" id="WP_408161018.1">
    <property type="nucleotide sequence ID" value="NZ_JAQQDB010000001.1"/>
</dbReference>
<comment type="similarity">
    <text evidence="11">Belongs to the KdpC family.</text>
</comment>
<protein>
    <recommendedName>
        <fullName evidence="11">Potassium-transporting ATPase KdpC subunit</fullName>
    </recommendedName>
    <alternativeName>
        <fullName evidence="11">ATP phosphohydrolase [potassium-transporting] C chain</fullName>
    </alternativeName>
    <alternativeName>
        <fullName evidence="11">Potassium-binding and translocating subunit C</fullName>
    </alternativeName>
    <alternativeName>
        <fullName evidence="11">Potassium-translocating ATPase C chain</fullName>
    </alternativeName>
</protein>
<gene>
    <name evidence="11 12" type="primary">kdpC</name>
    <name evidence="12" type="ORF">PQR08_01735</name>
</gene>
<evidence type="ECO:0000256" key="2">
    <source>
        <dbReference type="ARBA" id="ARBA00022475"/>
    </source>
</evidence>
<evidence type="ECO:0000256" key="4">
    <source>
        <dbReference type="ARBA" id="ARBA00022692"/>
    </source>
</evidence>
<dbReference type="Proteomes" id="UP001629462">
    <property type="component" value="Unassembled WGS sequence"/>
</dbReference>
<dbReference type="InterPro" id="IPR003820">
    <property type="entry name" value="KdpC"/>
</dbReference>
<reference evidence="12 13" key="1">
    <citation type="journal article" date="2024" name="Chem. Sci.">
        <title>Discovery of megapolipeptins by genome mining of a Burkholderiales bacteria collection.</title>
        <authorList>
            <person name="Paulo B.S."/>
            <person name="Recchia M.J.J."/>
            <person name="Lee S."/>
            <person name="Fergusson C.H."/>
            <person name="Romanowski S.B."/>
            <person name="Hernandez A."/>
            <person name="Krull N."/>
            <person name="Liu D.Y."/>
            <person name="Cavanagh H."/>
            <person name="Bos A."/>
            <person name="Gray C.A."/>
            <person name="Murphy B.T."/>
            <person name="Linington R.G."/>
            <person name="Eustaquio A.S."/>
        </authorList>
    </citation>
    <scope>NUCLEOTIDE SEQUENCE [LARGE SCALE GENOMIC DNA]</scope>
    <source>
        <strain evidence="12 13">RL17-374-BIF-D</strain>
    </source>
</reference>
<keyword evidence="6 11" id="KW-0067">ATP-binding</keyword>